<feature type="signal peptide" evidence="1">
    <location>
        <begin position="1"/>
        <end position="30"/>
    </location>
</feature>
<evidence type="ECO:0000256" key="1">
    <source>
        <dbReference type="SAM" id="SignalP"/>
    </source>
</evidence>
<evidence type="ECO:0000313" key="3">
    <source>
        <dbReference type="EMBL" id="XDI05800.1"/>
    </source>
</evidence>
<proteinExistence type="predicted"/>
<dbReference type="PROSITE" id="PS51257">
    <property type="entry name" value="PROKAR_LIPOPROTEIN"/>
    <property type="match status" value="1"/>
</dbReference>
<dbReference type="Pfam" id="PF00496">
    <property type="entry name" value="SBP_bac_5"/>
    <property type="match status" value="1"/>
</dbReference>
<protein>
    <submittedName>
        <fullName evidence="3">ABC transporter substrate-binding protein</fullName>
    </submittedName>
</protein>
<dbReference type="Gene3D" id="3.40.190.10">
    <property type="entry name" value="Periplasmic binding protein-like II"/>
    <property type="match status" value="1"/>
</dbReference>
<dbReference type="GO" id="GO:0042597">
    <property type="term" value="C:periplasmic space"/>
    <property type="evidence" value="ECO:0007669"/>
    <property type="project" value="UniProtKB-ARBA"/>
</dbReference>
<dbReference type="InterPro" id="IPR000914">
    <property type="entry name" value="SBP_5_dom"/>
</dbReference>
<dbReference type="AlphaFoldDB" id="A0AB39BH11"/>
<dbReference type="SUPFAM" id="SSF53850">
    <property type="entry name" value="Periplasmic binding protein-like II"/>
    <property type="match status" value="1"/>
</dbReference>
<dbReference type="PIRSF" id="PIRSF002741">
    <property type="entry name" value="MppA"/>
    <property type="match status" value="1"/>
</dbReference>
<sequence>MLKSRRFRLLTGVTAGAAALALTLTGCQSAVNSAAEASSTPVAGGRLTIAQSSDAQPNNVQSGRLGNFSWAANVFETLTLLDADGDPQPLLAKEWKVADDGLSIDITLRDDVTFQTGRQMTADDVKYSFETAAESSSQTSYIAKMFSGIEVTSPTELTITFSAPIPNLFDFFEQTFILDQETAAGLADGSQVVGTGPFTFTSWTPGSELKLDRYDGYWGDEPLLDGIDVAVITDSTAMLNAVRSGRSSVAIGMNPQDVNSIGASSGYTIVNTSGSVYPLGIDVSQAPFDKVEARQALNYAIDRDRIASQVFGDAATPTDVFWDETSTDYPSDLDDFYSYDPDKAKELLEEAGATGAAVTINVISIPANASVAEIVRNNLEEVGLNPTINAVDTQTFGQNQIAGELGQVFMPLHGLNGLAPITLMNTLPSLRKGNPSKFWTPEYEQLRNDLLAADEAGYGDALHALTEYMLEQAFSTNVVRVDGQFVQADDAQDLSWSTRAYLDASKAFVTQ</sequence>
<dbReference type="GO" id="GO:0015833">
    <property type="term" value="P:peptide transport"/>
    <property type="evidence" value="ECO:0007669"/>
    <property type="project" value="TreeGrafter"/>
</dbReference>
<reference evidence="3" key="1">
    <citation type="submission" date="2024-05" db="EMBL/GenBank/DDBJ databases">
        <title>Herbiconiux sp. A18JL235.</title>
        <authorList>
            <person name="Zhang G."/>
        </authorList>
    </citation>
    <scope>NUCLEOTIDE SEQUENCE</scope>
    <source>
        <strain evidence="3">A18JL235</strain>
    </source>
</reference>
<feature type="chain" id="PRO_5044256857" evidence="1">
    <location>
        <begin position="31"/>
        <end position="511"/>
    </location>
</feature>
<evidence type="ECO:0000259" key="2">
    <source>
        <dbReference type="Pfam" id="PF00496"/>
    </source>
</evidence>
<organism evidence="3">
    <name type="scientific">Herbiconiux sp. A18JL235</name>
    <dbReference type="NCBI Taxonomy" id="3152363"/>
    <lineage>
        <taxon>Bacteria</taxon>
        <taxon>Bacillati</taxon>
        <taxon>Actinomycetota</taxon>
        <taxon>Actinomycetes</taxon>
        <taxon>Micrococcales</taxon>
        <taxon>Microbacteriaceae</taxon>
        <taxon>Herbiconiux</taxon>
    </lineage>
</organism>
<accession>A0AB39BH11</accession>
<dbReference type="Gene3D" id="3.10.105.10">
    <property type="entry name" value="Dipeptide-binding Protein, Domain 3"/>
    <property type="match status" value="1"/>
</dbReference>
<dbReference type="InterPro" id="IPR039424">
    <property type="entry name" value="SBP_5"/>
</dbReference>
<feature type="domain" description="Solute-binding protein family 5" evidence="2">
    <location>
        <begin position="87"/>
        <end position="410"/>
    </location>
</feature>
<dbReference type="GO" id="GO:0043190">
    <property type="term" value="C:ATP-binding cassette (ABC) transporter complex"/>
    <property type="evidence" value="ECO:0007669"/>
    <property type="project" value="InterPro"/>
</dbReference>
<dbReference type="PANTHER" id="PTHR30290">
    <property type="entry name" value="PERIPLASMIC BINDING COMPONENT OF ABC TRANSPORTER"/>
    <property type="match status" value="1"/>
</dbReference>
<dbReference type="InterPro" id="IPR030678">
    <property type="entry name" value="Peptide/Ni-bd"/>
</dbReference>
<name>A0AB39BH11_9MICO</name>
<gene>
    <name evidence="3" type="ORF">ABFY20_01530</name>
</gene>
<dbReference type="RefSeq" id="WP_368498188.1">
    <property type="nucleotide sequence ID" value="NZ_CP162511.1"/>
</dbReference>
<dbReference type="EMBL" id="CP162511">
    <property type="protein sequence ID" value="XDI05800.1"/>
    <property type="molecule type" value="Genomic_DNA"/>
</dbReference>
<keyword evidence="1" id="KW-0732">Signal</keyword>
<dbReference type="CDD" id="cd00995">
    <property type="entry name" value="PBP2_NikA_DppA_OppA_like"/>
    <property type="match status" value="1"/>
</dbReference>
<dbReference type="GO" id="GO:1904680">
    <property type="term" value="F:peptide transmembrane transporter activity"/>
    <property type="evidence" value="ECO:0007669"/>
    <property type="project" value="TreeGrafter"/>
</dbReference>